<keyword evidence="1" id="KW-0472">Membrane</keyword>
<proteinExistence type="predicted"/>
<keyword evidence="1" id="KW-1133">Transmembrane helix</keyword>
<name>A0A2P2QNC5_RHIMU</name>
<feature type="transmembrane region" description="Helical" evidence="1">
    <location>
        <begin position="27"/>
        <end position="44"/>
    </location>
</feature>
<reference evidence="2" key="1">
    <citation type="submission" date="2018-02" db="EMBL/GenBank/DDBJ databases">
        <title>Rhizophora mucronata_Transcriptome.</title>
        <authorList>
            <person name="Meera S.P."/>
            <person name="Sreeshan A."/>
            <person name="Augustine A."/>
        </authorList>
    </citation>
    <scope>NUCLEOTIDE SEQUENCE</scope>
    <source>
        <tissue evidence="2">Leaf</tissue>
    </source>
</reference>
<organism evidence="2">
    <name type="scientific">Rhizophora mucronata</name>
    <name type="common">Asiatic mangrove</name>
    <dbReference type="NCBI Taxonomy" id="61149"/>
    <lineage>
        <taxon>Eukaryota</taxon>
        <taxon>Viridiplantae</taxon>
        <taxon>Streptophyta</taxon>
        <taxon>Embryophyta</taxon>
        <taxon>Tracheophyta</taxon>
        <taxon>Spermatophyta</taxon>
        <taxon>Magnoliopsida</taxon>
        <taxon>eudicotyledons</taxon>
        <taxon>Gunneridae</taxon>
        <taxon>Pentapetalae</taxon>
        <taxon>rosids</taxon>
        <taxon>fabids</taxon>
        <taxon>Malpighiales</taxon>
        <taxon>Rhizophoraceae</taxon>
        <taxon>Rhizophora</taxon>
    </lineage>
</organism>
<evidence type="ECO:0000256" key="1">
    <source>
        <dbReference type="SAM" id="Phobius"/>
    </source>
</evidence>
<sequence>MVGKFSVSTPTILTQVTTPSYMSLNRIINNVGVFFLFIAHITLANESYCMHSLLDQ</sequence>
<evidence type="ECO:0000313" key="2">
    <source>
        <dbReference type="EMBL" id="MBX68404.1"/>
    </source>
</evidence>
<keyword evidence="1" id="KW-0812">Transmembrane</keyword>
<accession>A0A2P2QNC5</accession>
<dbReference type="AlphaFoldDB" id="A0A2P2QNC5"/>
<protein>
    <submittedName>
        <fullName evidence="2">Uncharacterized protein</fullName>
    </submittedName>
</protein>
<dbReference type="EMBL" id="GGEC01087920">
    <property type="protein sequence ID" value="MBX68404.1"/>
    <property type="molecule type" value="Transcribed_RNA"/>
</dbReference>